<organism evidence="1 2">
    <name type="scientific">Mycena rosella</name>
    <name type="common">Pink bonnet</name>
    <name type="synonym">Agaricus rosellus</name>
    <dbReference type="NCBI Taxonomy" id="1033263"/>
    <lineage>
        <taxon>Eukaryota</taxon>
        <taxon>Fungi</taxon>
        <taxon>Dikarya</taxon>
        <taxon>Basidiomycota</taxon>
        <taxon>Agaricomycotina</taxon>
        <taxon>Agaricomycetes</taxon>
        <taxon>Agaricomycetidae</taxon>
        <taxon>Agaricales</taxon>
        <taxon>Marasmiineae</taxon>
        <taxon>Mycenaceae</taxon>
        <taxon>Mycena</taxon>
    </lineage>
</organism>
<gene>
    <name evidence="1" type="ORF">B0H17DRAFT_1098292</name>
</gene>
<evidence type="ECO:0000313" key="2">
    <source>
        <dbReference type="Proteomes" id="UP001221757"/>
    </source>
</evidence>
<reference evidence="1" key="1">
    <citation type="submission" date="2023-03" db="EMBL/GenBank/DDBJ databases">
        <title>Massive genome expansion in bonnet fungi (Mycena s.s.) driven by repeated elements and novel gene families across ecological guilds.</title>
        <authorList>
            <consortium name="Lawrence Berkeley National Laboratory"/>
            <person name="Harder C.B."/>
            <person name="Miyauchi S."/>
            <person name="Viragh M."/>
            <person name="Kuo A."/>
            <person name="Thoen E."/>
            <person name="Andreopoulos B."/>
            <person name="Lu D."/>
            <person name="Skrede I."/>
            <person name="Drula E."/>
            <person name="Henrissat B."/>
            <person name="Morin E."/>
            <person name="Kohler A."/>
            <person name="Barry K."/>
            <person name="LaButti K."/>
            <person name="Morin E."/>
            <person name="Salamov A."/>
            <person name="Lipzen A."/>
            <person name="Mereny Z."/>
            <person name="Hegedus B."/>
            <person name="Baldrian P."/>
            <person name="Stursova M."/>
            <person name="Weitz H."/>
            <person name="Taylor A."/>
            <person name="Grigoriev I.V."/>
            <person name="Nagy L.G."/>
            <person name="Martin F."/>
            <person name="Kauserud H."/>
        </authorList>
    </citation>
    <scope>NUCLEOTIDE SEQUENCE</scope>
    <source>
        <strain evidence="1">CBHHK067</strain>
    </source>
</reference>
<dbReference type="AlphaFoldDB" id="A0AAD7CPH3"/>
<accession>A0AAD7CPH3</accession>
<evidence type="ECO:0000313" key="1">
    <source>
        <dbReference type="EMBL" id="KAJ7656622.1"/>
    </source>
</evidence>
<dbReference type="Proteomes" id="UP001221757">
    <property type="component" value="Unassembled WGS sequence"/>
</dbReference>
<keyword evidence="2" id="KW-1185">Reference proteome</keyword>
<feature type="non-terminal residue" evidence="1">
    <location>
        <position position="53"/>
    </location>
</feature>
<dbReference type="EMBL" id="JARKIE010000298">
    <property type="protein sequence ID" value="KAJ7656622.1"/>
    <property type="molecule type" value="Genomic_DNA"/>
</dbReference>
<protein>
    <submittedName>
        <fullName evidence="1">Uncharacterized protein</fullName>
    </submittedName>
</protein>
<comment type="caution">
    <text evidence="1">The sequence shown here is derived from an EMBL/GenBank/DDBJ whole genome shotgun (WGS) entry which is preliminary data.</text>
</comment>
<proteinExistence type="predicted"/>
<name>A0AAD7CPH3_MYCRO</name>
<sequence length="53" mass="5750">MPRVISSLSSLSPWLGVLLPSAKPPAAGRRNSRGLRTACDVRSTVSFRSPHLY</sequence>